<dbReference type="Proteomes" id="UP000013827">
    <property type="component" value="Unassembled WGS sequence"/>
</dbReference>
<dbReference type="Gene3D" id="1.10.287.110">
    <property type="entry name" value="DnaJ domain"/>
    <property type="match status" value="1"/>
</dbReference>
<protein>
    <recommendedName>
        <fullName evidence="1">J domain-containing protein</fullName>
    </recommendedName>
</protein>
<sequence>QAYKKLAVKYHPDKNPDNKEMAEENFKKVSEAYEVLSNSEKRQTYDTVGKAGLGGGGGMPGGNFSQADAEAMFSQVFGGQDPFSVLFGEMGG</sequence>
<dbReference type="InterPro" id="IPR036869">
    <property type="entry name" value="J_dom_sf"/>
</dbReference>
<dbReference type="InterPro" id="IPR043183">
    <property type="entry name" value="DNJB2/6-like"/>
</dbReference>
<dbReference type="GO" id="GO:0051082">
    <property type="term" value="F:unfolded protein binding"/>
    <property type="evidence" value="ECO:0007669"/>
    <property type="project" value="InterPro"/>
</dbReference>
<dbReference type="OMA" id="GPQMDGR"/>
<evidence type="ECO:0000313" key="2">
    <source>
        <dbReference type="EnsemblProtists" id="EOD03905"/>
    </source>
</evidence>
<dbReference type="InterPro" id="IPR001623">
    <property type="entry name" value="DnaJ_domain"/>
</dbReference>
<feature type="domain" description="J" evidence="1">
    <location>
        <begin position="1"/>
        <end position="49"/>
    </location>
</feature>
<dbReference type="KEGG" id="ehx:EMIHUDRAFT_69312"/>
<reference evidence="3" key="1">
    <citation type="journal article" date="2013" name="Nature">
        <title>Pan genome of the phytoplankton Emiliania underpins its global distribution.</title>
        <authorList>
            <person name="Read B.A."/>
            <person name="Kegel J."/>
            <person name="Klute M.J."/>
            <person name="Kuo A."/>
            <person name="Lefebvre S.C."/>
            <person name="Maumus F."/>
            <person name="Mayer C."/>
            <person name="Miller J."/>
            <person name="Monier A."/>
            <person name="Salamov A."/>
            <person name="Young J."/>
            <person name="Aguilar M."/>
            <person name="Claverie J.M."/>
            <person name="Frickenhaus S."/>
            <person name="Gonzalez K."/>
            <person name="Herman E.K."/>
            <person name="Lin Y.C."/>
            <person name="Napier J."/>
            <person name="Ogata H."/>
            <person name="Sarno A.F."/>
            <person name="Shmutz J."/>
            <person name="Schroeder D."/>
            <person name="de Vargas C."/>
            <person name="Verret F."/>
            <person name="von Dassow P."/>
            <person name="Valentin K."/>
            <person name="Van de Peer Y."/>
            <person name="Wheeler G."/>
            <person name="Dacks J.B."/>
            <person name="Delwiche C.F."/>
            <person name="Dyhrman S.T."/>
            <person name="Glockner G."/>
            <person name="John U."/>
            <person name="Richards T."/>
            <person name="Worden A.Z."/>
            <person name="Zhang X."/>
            <person name="Grigoriev I.V."/>
            <person name="Allen A.E."/>
            <person name="Bidle K."/>
            <person name="Borodovsky M."/>
            <person name="Bowler C."/>
            <person name="Brownlee C."/>
            <person name="Cock J.M."/>
            <person name="Elias M."/>
            <person name="Gladyshev V.N."/>
            <person name="Groth M."/>
            <person name="Guda C."/>
            <person name="Hadaegh A."/>
            <person name="Iglesias-Rodriguez M.D."/>
            <person name="Jenkins J."/>
            <person name="Jones B.M."/>
            <person name="Lawson T."/>
            <person name="Leese F."/>
            <person name="Lindquist E."/>
            <person name="Lobanov A."/>
            <person name="Lomsadze A."/>
            <person name="Malik S.B."/>
            <person name="Marsh M.E."/>
            <person name="Mackinder L."/>
            <person name="Mock T."/>
            <person name="Mueller-Roeber B."/>
            <person name="Pagarete A."/>
            <person name="Parker M."/>
            <person name="Probert I."/>
            <person name="Quesneville H."/>
            <person name="Raines C."/>
            <person name="Rensing S.A."/>
            <person name="Riano-Pachon D.M."/>
            <person name="Richier S."/>
            <person name="Rokitta S."/>
            <person name="Shiraiwa Y."/>
            <person name="Soanes D.M."/>
            <person name="van der Giezen M."/>
            <person name="Wahlund T.M."/>
            <person name="Williams B."/>
            <person name="Wilson W."/>
            <person name="Wolfe G."/>
            <person name="Wurch L.L."/>
        </authorList>
    </citation>
    <scope>NUCLEOTIDE SEQUENCE</scope>
</reference>
<dbReference type="CDD" id="cd06257">
    <property type="entry name" value="DnaJ"/>
    <property type="match status" value="1"/>
</dbReference>
<dbReference type="RefSeq" id="XP_005756334.1">
    <property type="nucleotide sequence ID" value="XM_005756277.1"/>
</dbReference>
<dbReference type="PROSITE" id="PS00636">
    <property type="entry name" value="DNAJ_1"/>
    <property type="match status" value="1"/>
</dbReference>
<reference evidence="2" key="2">
    <citation type="submission" date="2024-10" db="UniProtKB">
        <authorList>
            <consortium name="EnsemblProtists"/>
        </authorList>
    </citation>
    <scope>IDENTIFICATION</scope>
</reference>
<dbReference type="Pfam" id="PF00226">
    <property type="entry name" value="DnaJ"/>
    <property type="match status" value="1"/>
</dbReference>
<dbReference type="PROSITE" id="PS50076">
    <property type="entry name" value="DNAJ_2"/>
    <property type="match status" value="1"/>
</dbReference>
<proteinExistence type="predicted"/>
<accession>A0A0D3HY20</accession>
<dbReference type="SMART" id="SM00271">
    <property type="entry name" value="DnaJ"/>
    <property type="match status" value="1"/>
</dbReference>
<organism evidence="2 3">
    <name type="scientific">Emiliania huxleyi (strain CCMP1516)</name>
    <dbReference type="NCBI Taxonomy" id="280463"/>
    <lineage>
        <taxon>Eukaryota</taxon>
        <taxon>Haptista</taxon>
        <taxon>Haptophyta</taxon>
        <taxon>Prymnesiophyceae</taxon>
        <taxon>Isochrysidales</taxon>
        <taxon>Noelaerhabdaceae</taxon>
        <taxon>Emiliania</taxon>
    </lineage>
</organism>
<dbReference type="PaxDb" id="2903-EOD03905"/>
<dbReference type="eggNOG" id="KOG0714">
    <property type="taxonomic scope" value="Eukaryota"/>
</dbReference>
<dbReference type="PRINTS" id="PR00625">
    <property type="entry name" value="JDOMAIN"/>
</dbReference>
<dbReference type="HOGENOM" id="CLU_017633_12_3_1"/>
<dbReference type="EnsemblProtists" id="EOD03905">
    <property type="protein sequence ID" value="EOD03905"/>
    <property type="gene ID" value="EMIHUDRAFT_69312"/>
</dbReference>
<evidence type="ECO:0000313" key="3">
    <source>
        <dbReference type="Proteomes" id="UP000013827"/>
    </source>
</evidence>
<dbReference type="SUPFAM" id="SSF46565">
    <property type="entry name" value="Chaperone J-domain"/>
    <property type="match status" value="1"/>
</dbReference>
<dbReference type="PANTHER" id="PTHR45168:SF4">
    <property type="entry name" value="SIMILAR TO DNAJ HOMOLOG SUBFAMILY B MEMBER 6 (HEAT SHOCK PROTEIN J2) (HSJ-2) (MRJ) (MDJ4)"/>
    <property type="match status" value="1"/>
</dbReference>
<keyword evidence="3" id="KW-1185">Reference proteome</keyword>
<dbReference type="PANTHER" id="PTHR45168">
    <property type="entry name" value="DNAJ HOMOLOG SUBFAMILY B MEMBER 2"/>
    <property type="match status" value="1"/>
</dbReference>
<name>A0A0D3HY20_EMIH1</name>
<dbReference type="GeneID" id="17250032"/>
<dbReference type="AlphaFoldDB" id="A0A0D3HY20"/>
<dbReference type="GO" id="GO:0030544">
    <property type="term" value="F:Hsp70 protein binding"/>
    <property type="evidence" value="ECO:0007669"/>
    <property type="project" value="InterPro"/>
</dbReference>
<evidence type="ECO:0000259" key="1">
    <source>
        <dbReference type="PROSITE" id="PS50076"/>
    </source>
</evidence>
<dbReference type="InterPro" id="IPR018253">
    <property type="entry name" value="DnaJ_domain_CS"/>
</dbReference>
<dbReference type="STRING" id="2903.R1CNR4"/>